<dbReference type="PROSITE" id="PS50941">
    <property type="entry name" value="CHIT_BIND_I_2"/>
    <property type="match status" value="2"/>
</dbReference>
<feature type="disulfide bond" evidence="9">
    <location>
        <begin position="158"/>
        <end position="162"/>
    </location>
</feature>
<dbReference type="SUPFAM" id="SSF54556">
    <property type="entry name" value="Chitinase insertion domain"/>
    <property type="match status" value="1"/>
</dbReference>
<dbReference type="GO" id="GO:0008843">
    <property type="term" value="F:endochitinase activity"/>
    <property type="evidence" value="ECO:0007669"/>
    <property type="project" value="UniProtKB-EC"/>
</dbReference>
<dbReference type="EMBL" id="LN649230">
    <property type="protein sequence ID" value="CEI63485.1"/>
    <property type="molecule type" value="Genomic_DNA"/>
</dbReference>
<evidence type="ECO:0000256" key="10">
    <source>
        <dbReference type="SAM" id="SignalP"/>
    </source>
</evidence>
<feature type="disulfide bond" evidence="9">
    <location>
        <begin position="135"/>
        <end position="147"/>
    </location>
</feature>
<dbReference type="Pfam" id="PF00704">
    <property type="entry name" value="Glyco_hydro_18"/>
    <property type="match status" value="1"/>
</dbReference>
<keyword evidence="8" id="KW-0326">Glycosidase</keyword>
<keyword evidence="14" id="KW-1185">Reference proteome</keyword>
<dbReference type="SMART" id="SM00270">
    <property type="entry name" value="ChtBD1"/>
    <property type="match status" value="2"/>
</dbReference>
<dbReference type="InterPro" id="IPR001223">
    <property type="entry name" value="Glyco_hydro18_cat"/>
</dbReference>
<dbReference type="PROSITE" id="PS51910">
    <property type="entry name" value="GH18_2"/>
    <property type="match status" value="1"/>
</dbReference>
<proteinExistence type="inferred from homology"/>
<dbReference type="EC" id="3.2.1.14" evidence="2"/>
<dbReference type="PROSITE" id="PS00026">
    <property type="entry name" value="CHIT_BIND_I_1"/>
    <property type="match status" value="1"/>
</dbReference>
<dbReference type="SUPFAM" id="SSF51445">
    <property type="entry name" value="(Trans)glycosidases"/>
    <property type="match status" value="1"/>
</dbReference>
<dbReference type="InterPro" id="IPR001002">
    <property type="entry name" value="Chitin-bd_1"/>
</dbReference>
<feature type="disulfide bond" evidence="9">
    <location>
        <begin position="91"/>
        <end position="103"/>
    </location>
</feature>
<dbReference type="InterPro" id="IPR036861">
    <property type="entry name" value="Endochitinase-like_sf"/>
</dbReference>
<dbReference type="CDD" id="cd00035">
    <property type="entry name" value="ChtBD1"/>
    <property type="match status" value="1"/>
</dbReference>
<sequence>MVHSKRAVMSLFTCALLIPSLFTTHVTASHLHHHANLHRQAREPANQGQRIRSLGSVAEEVQIPAALTFRATSNASTQGQDDYTCGPDKPCSNEACCGPDGWCGYEPKYCGEGCQSNCDAKAECGNYAKKPGQECPLNVCCSQYGFCGTTKDFCAKGCQSNCDQPKPSVSKSDARQRIIGYWEGWNTDHACGTMTLGEIPVDQLTHLNIAFGYIDKEFRITNMDGIAADLYKNVGNLKAKNPDLKIIIALGGWTFSDPGPWQDVFPSLASTSSNRATFIKNLLGFLDEYGYEGVDFDWEYPGAKDRGGSGQDGANFVSLVKELQAAIKASGRDYIVTYTAPTSYWYLRHFDPKAMEPYVDWINLMSYDLHGTWDSDNPIGSQVSAYSNLTEIDLALDLFWRVGVDPKNIVLGLGFYGRSFKLDSPLCWKPGCRFKGPGDKGPCTDTAGILSYREIQNIISKTGATSYHDRTAAVRYLVYGDNNWISYDDPETF</sequence>
<dbReference type="STRING" id="56646.A0A2L2TTQ3"/>
<dbReference type="InterPro" id="IPR011583">
    <property type="entry name" value="Chitinase_II/V-like_cat"/>
</dbReference>
<dbReference type="InterPro" id="IPR018371">
    <property type="entry name" value="Chitin-binding_1_CS"/>
</dbReference>
<accession>A0A2L2TTQ3</accession>
<dbReference type="Proteomes" id="UP000245910">
    <property type="component" value="Chromosome II"/>
</dbReference>
<keyword evidence="9" id="KW-1015">Disulfide bond</keyword>
<evidence type="ECO:0000313" key="14">
    <source>
        <dbReference type="Proteomes" id="UP000245910"/>
    </source>
</evidence>
<dbReference type="SMART" id="SM00636">
    <property type="entry name" value="Glyco_18"/>
    <property type="match status" value="1"/>
</dbReference>
<dbReference type="GO" id="GO:0008061">
    <property type="term" value="F:chitin binding"/>
    <property type="evidence" value="ECO:0007669"/>
    <property type="project" value="UniProtKB-UniRule"/>
</dbReference>
<dbReference type="PANTHER" id="PTHR47700">
    <property type="entry name" value="V CHITINASE, PUTATIVE (AFU_ORTHOLOGUE AFUA_6G13720)-RELATED"/>
    <property type="match status" value="1"/>
</dbReference>
<evidence type="ECO:0000256" key="5">
    <source>
        <dbReference type="ARBA" id="ARBA00022801"/>
    </source>
</evidence>
<dbReference type="PANTHER" id="PTHR47700:SF2">
    <property type="entry name" value="CHITINASE"/>
    <property type="match status" value="1"/>
</dbReference>
<keyword evidence="4 10" id="KW-0732">Signal</keyword>
<feature type="domain" description="Chitin-binding type-1" evidence="11">
    <location>
        <begin position="82"/>
        <end position="120"/>
    </location>
</feature>
<feature type="domain" description="Chitin-binding type-1" evidence="11">
    <location>
        <begin position="121"/>
        <end position="164"/>
    </location>
</feature>
<keyword evidence="6" id="KW-0843">Virulence</keyword>
<dbReference type="Gene3D" id="3.10.50.10">
    <property type="match status" value="1"/>
</dbReference>
<feature type="signal peptide" evidence="10">
    <location>
        <begin position="1"/>
        <end position="28"/>
    </location>
</feature>
<evidence type="ECO:0000313" key="13">
    <source>
        <dbReference type="EMBL" id="CEI63485.1"/>
    </source>
</evidence>
<name>A0A2L2TTQ3_9HYPO</name>
<evidence type="ECO:0000259" key="12">
    <source>
        <dbReference type="PROSITE" id="PS51910"/>
    </source>
</evidence>
<comment type="similarity">
    <text evidence="1">Belongs to the glycosyl hydrolase 18 family. Chitinase class V subfamily.</text>
</comment>
<keyword evidence="7" id="KW-0325">Glycoprotein</keyword>
<evidence type="ECO:0000256" key="1">
    <source>
        <dbReference type="ARBA" id="ARBA00008682"/>
    </source>
</evidence>
<dbReference type="Gene3D" id="3.30.60.10">
    <property type="entry name" value="Endochitinase-like"/>
    <property type="match status" value="2"/>
</dbReference>
<dbReference type="InterPro" id="IPR029070">
    <property type="entry name" value="Chitinase_insertion_sf"/>
</dbReference>
<feature type="disulfide bond" evidence="9">
    <location>
        <begin position="114"/>
        <end position="118"/>
    </location>
</feature>
<dbReference type="InterPro" id="IPR017853">
    <property type="entry name" value="GH"/>
</dbReference>
<protein>
    <recommendedName>
        <fullName evidence="2">chitinase</fullName>
        <ecNumber evidence="2">3.2.1.14</ecNumber>
    </recommendedName>
</protein>
<reference evidence="14" key="1">
    <citation type="submission" date="2014-10" db="EMBL/GenBank/DDBJ databases">
        <authorList>
            <person name="King R."/>
        </authorList>
    </citation>
    <scope>NUCLEOTIDE SEQUENCE [LARGE SCALE GENOMIC DNA]</scope>
    <source>
        <strain evidence="14">A3/5</strain>
    </source>
</reference>
<feature type="disulfide bond" evidence="9">
    <location>
        <begin position="140"/>
        <end position="154"/>
    </location>
</feature>
<dbReference type="SUPFAM" id="SSF57016">
    <property type="entry name" value="Plant lectins/antimicrobial peptides"/>
    <property type="match status" value="2"/>
</dbReference>
<organism evidence="13 14">
    <name type="scientific">Fusarium venenatum</name>
    <dbReference type="NCBI Taxonomy" id="56646"/>
    <lineage>
        <taxon>Eukaryota</taxon>
        <taxon>Fungi</taxon>
        <taxon>Dikarya</taxon>
        <taxon>Ascomycota</taxon>
        <taxon>Pezizomycotina</taxon>
        <taxon>Sordariomycetes</taxon>
        <taxon>Hypocreomycetidae</taxon>
        <taxon>Hypocreales</taxon>
        <taxon>Nectriaceae</taxon>
        <taxon>Fusarium</taxon>
    </lineage>
</organism>
<keyword evidence="5" id="KW-0378">Hydrolase</keyword>
<comment type="caution">
    <text evidence="9">Lacks conserved residue(s) required for the propagation of feature annotation.</text>
</comment>
<dbReference type="GO" id="GO:0005975">
    <property type="term" value="P:carbohydrate metabolic process"/>
    <property type="evidence" value="ECO:0007669"/>
    <property type="project" value="InterPro"/>
</dbReference>
<feature type="domain" description="GH18" evidence="12">
    <location>
        <begin position="176"/>
        <end position="493"/>
    </location>
</feature>
<dbReference type="InterPro" id="IPR053214">
    <property type="entry name" value="LysM12-like"/>
</dbReference>
<evidence type="ECO:0000256" key="2">
    <source>
        <dbReference type="ARBA" id="ARBA00012729"/>
    </source>
</evidence>
<dbReference type="AlphaFoldDB" id="A0A2L2TTQ3"/>
<evidence type="ECO:0000256" key="9">
    <source>
        <dbReference type="PROSITE-ProRule" id="PRU00261"/>
    </source>
</evidence>
<dbReference type="Gene3D" id="3.20.20.80">
    <property type="entry name" value="Glycosidases"/>
    <property type="match status" value="1"/>
</dbReference>
<evidence type="ECO:0000259" key="11">
    <source>
        <dbReference type="PROSITE" id="PS50941"/>
    </source>
</evidence>
<dbReference type="OrthoDB" id="73875at2759"/>
<feature type="disulfide bond" evidence="9">
    <location>
        <begin position="96"/>
        <end position="110"/>
    </location>
</feature>
<feature type="chain" id="PRO_5014785557" description="chitinase" evidence="10">
    <location>
        <begin position="29"/>
        <end position="493"/>
    </location>
</feature>
<dbReference type="Pfam" id="PF00187">
    <property type="entry name" value="Chitin_bind_1"/>
    <property type="match status" value="1"/>
</dbReference>
<evidence type="ECO:0000256" key="4">
    <source>
        <dbReference type="ARBA" id="ARBA00022729"/>
    </source>
</evidence>
<evidence type="ECO:0000256" key="3">
    <source>
        <dbReference type="ARBA" id="ARBA00022669"/>
    </source>
</evidence>
<evidence type="ECO:0000256" key="7">
    <source>
        <dbReference type="ARBA" id="ARBA00023180"/>
    </source>
</evidence>
<dbReference type="FunFam" id="3.10.50.10:FF:000003">
    <property type="entry name" value="Class V chitinase CHIT5b"/>
    <property type="match status" value="1"/>
</dbReference>
<evidence type="ECO:0000256" key="8">
    <source>
        <dbReference type="ARBA" id="ARBA00023295"/>
    </source>
</evidence>
<keyword evidence="3 9" id="KW-0147">Chitin-binding</keyword>
<evidence type="ECO:0000256" key="6">
    <source>
        <dbReference type="ARBA" id="ARBA00023026"/>
    </source>
</evidence>